<dbReference type="PROSITE" id="PS50110">
    <property type="entry name" value="RESPONSE_REGULATORY"/>
    <property type="match status" value="1"/>
</dbReference>
<evidence type="ECO:0000256" key="1">
    <source>
        <dbReference type="PROSITE-ProRule" id="PRU00169"/>
    </source>
</evidence>
<dbReference type="InterPro" id="IPR001054">
    <property type="entry name" value="A/G_cyclase"/>
</dbReference>
<dbReference type="Pfam" id="PF00211">
    <property type="entry name" value="Guanylate_cyc"/>
    <property type="match status" value="1"/>
</dbReference>
<dbReference type="PANTHER" id="PTHR43081:SF1">
    <property type="entry name" value="ADENYLATE CYCLASE, TERMINAL-DIFFERENTIATION SPECIFIC"/>
    <property type="match status" value="1"/>
</dbReference>
<organism evidence="4 5">
    <name type="scientific">Mariprofundus micogutta</name>
    <dbReference type="NCBI Taxonomy" id="1921010"/>
    <lineage>
        <taxon>Bacteria</taxon>
        <taxon>Pseudomonadati</taxon>
        <taxon>Pseudomonadota</taxon>
        <taxon>Candidatius Mariprofundia</taxon>
        <taxon>Mariprofundales</taxon>
        <taxon>Mariprofundaceae</taxon>
        <taxon>Mariprofundus</taxon>
    </lineage>
</organism>
<dbReference type="InterPro" id="IPR050697">
    <property type="entry name" value="Adenylyl/Guanylyl_Cyclase_3/4"/>
</dbReference>
<dbReference type="InterPro" id="IPR001789">
    <property type="entry name" value="Sig_transdc_resp-reg_receiver"/>
</dbReference>
<feature type="domain" description="Guanylate cyclase" evidence="3">
    <location>
        <begin position="165"/>
        <end position="297"/>
    </location>
</feature>
<dbReference type="SMART" id="SM00044">
    <property type="entry name" value="CYCc"/>
    <property type="match status" value="1"/>
</dbReference>
<accession>A0A1L8CK41</accession>
<dbReference type="GO" id="GO:0006171">
    <property type="term" value="P:cAMP biosynthetic process"/>
    <property type="evidence" value="ECO:0007669"/>
    <property type="project" value="TreeGrafter"/>
</dbReference>
<feature type="domain" description="Response regulatory" evidence="2">
    <location>
        <begin position="7"/>
        <end position="123"/>
    </location>
</feature>
<dbReference type="Gene3D" id="3.40.50.2300">
    <property type="match status" value="1"/>
</dbReference>
<evidence type="ECO:0000313" key="5">
    <source>
        <dbReference type="Proteomes" id="UP000231632"/>
    </source>
</evidence>
<evidence type="ECO:0000259" key="3">
    <source>
        <dbReference type="PROSITE" id="PS50125"/>
    </source>
</evidence>
<evidence type="ECO:0000259" key="2">
    <source>
        <dbReference type="PROSITE" id="PS50110"/>
    </source>
</evidence>
<gene>
    <name evidence="4" type="ORF">MMIC_P0210</name>
</gene>
<dbReference type="SUPFAM" id="SSF52172">
    <property type="entry name" value="CheY-like"/>
    <property type="match status" value="1"/>
</dbReference>
<reference evidence="4 5" key="1">
    <citation type="journal article" date="2017" name="Arch. Microbiol.">
        <title>Mariprofundus micogutta sp. nov., a novel iron-oxidizing zetaproteobacterium isolated from a deep-sea hydrothermal field at the Bayonnaise knoll of the Izu-Ogasawara arc, and a description of Mariprofundales ord. nov. and Zetaproteobacteria classis nov.</title>
        <authorList>
            <person name="Makita H."/>
            <person name="Tanaka E."/>
            <person name="Mitsunobu S."/>
            <person name="Miyazaki M."/>
            <person name="Nunoura T."/>
            <person name="Uematsu K."/>
            <person name="Takaki Y."/>
            <person name="Nishi S."/>
            <person name="Shimamura S."/>
            <person name="Takai K."/>
        </authorList>
    </citation>
    <scope>NUCLEOTIDE SEQUENCE [LARGE SCALE GENOMIC DNA]</scope>
    <source>
        <strain evidence="4 5">ET2</strain>
    </source>
</reference>
<dbReference type="STRING" id="1921010.MMIC_P0210"/>
<dbReference type="GO" id="GO:0000160">
    <property type="term" value="P:phosphorelay signal transduction system"/>
    <property type="evidence" value="ECO:0007669"/>
    <property type="project" value="InterPro"/>
</dbReference>
<dbReference type="Gene3D" id="3.30.70.1230">
    <property type="entry name" value="Nucleotide cyclase"/>
    <property type="match status" value="1"/>
</dbReference>
<dbReference type="PROSITE" id="PS50125">
    <property type="entry name" value="GUANYLATE_CYCLASE_2"/>
    <property type="match status" value="1"/>
</dbReference>
<dbReference type="EMBL" id="BDFD01000001">
    <property type="protein sequence ID" value="GAV19277.1"/>
    <property type="molecule type" value="Genomic_DNA"/>
</dbReference>
<dbReference type="Proteomes" id="UP000231632">
    <property type="component" value="Unassembled WGS sequence"/>
</dbReference>
<comment type="caution">
    <text evidence="4">The sequence shown here is derived from an EMBL/GenBank/DDBJ whole genome shotgun (WGS) entry which is preliminary data.</text>
</comment>
<dbReference type="CDD" id="cd07302">
    <property type="entry name" value="CHD"/>
    <property type="match status" value="1"/>
</dbReference>
<dbReference type="OrthoDB" id="5288358at2"/>
<dbReference type="InterPro" id="IPR029787">
    <property type="entry name" value="Nucleotide_cyclase"/>
</dbReference>
<proteinExistence type="predicted"/>
<dbReference type="AlphaFoldDB" id="A0A1L8CK41"/>
<dbReference type="RefSeq" id="WP_072658457.1">
    <property type="nucleotide sequence ID" value="NZ_BDFD01000001.1"/>
</dbReference>
<evidence type="ECO:0000313" key="4">
    <source>
        <dbReference type="EMBL" id="GAV19277.1"/>
    </source>
</evidence>
<feature type="modified residue" description="4-aspartylphosphate" evidence="1">
    <location>
        <position position="56"/>
    </location>
</feature>
<keyword evidence="1" id="KW-0597">Phosphoprotein</keyword>
<dbReference type="SMART" id="SM00448">
    <property type="entry name" value="REC"/>
    <property type="match status" value="1"/>
</dbReference>
<dbReference type="GO" id="GO:0004016">
    <property type="term" value="F:adenylate cyclase activity"/>
    <property type="evidence" value="ECO:0007669"/>
    <property type="project" value="UniProtKB-EC"/>
</dbReference>
<dbReference type="Pfam" id="PF00072">
    <property type="entry name" value="Response_reg"/>
    <property type="match status" value="1"/>
</dbReference>
<sequence length="459" mass="50593">MSNDIATVLVVDDTPENIDVLRGLLKPYYKVKVAINGEQALKLSESETPPDLVLLDVMMPGMDGYEVCRRLKSNPQTEGIPVIFVTAMNETHDEVLGFEVGGVDYINKPVTPAIVLARVKTQLKLRAAYHFIRDTFGRYLSEEIVDNLIDSPHGLQLGGEKRMVTILMADLRGFTSIGERLPAESVVDMINIFLSAMTDVIQKYQGTIDEFIGDAILAIFGAPVQREDDAIRAVRCAIEMQLAMEEVNASYAAAGYPRVEMGIGINTGEVIVGNIGSQKRSKYAVVGRHVNTTSRIESYTVGGQILVSESTRDACEGLLQVNDEMRVMPKGISEEISIFDVGGVSGDEPVMLAGKTVSQFRAFAEPVRIRMLELKGTQAKVSYQGEVLRMSERVMEVRSDHAFDNFSNLRVTLVTDSGPQNESQFYAKVISRVSDEPVIIRMHATYLPVEVQTVMEGCI</sequence>
<dbReference type="CDD" id="cd19920">
    <property type="entry name" value="REC_PA4781-like"/>
    <property type="match status" value="1"/>
</dbReference>
<keyword evidence="4" id="KW-0456">Lyase</keyword>
<protein>
    <submittedName>
        <fullName evidence="4">Adenylate cyclase</fullName>
        <ecNumber evidence="4">4.6.1.1</ecNumber>
    </submittedName>
</protein>
<dbReference type="PANTHER" id="PTHR43081">
    <property type="entry name" value="ADENYLATE CYCLASE, TERMINAL-DIFFERENTIATION SPECIFIC-RELATED"/>
    <property type="match status" value="1"/>
</dbReference>
<dbReference type="EC" id="4.6.1.1" evidence="4"/>
<keyword evidence="5" id="KW-1185">Reference proteome</keyword>
<dbReference type="SUPFAM" id="SSF55073">
    <property type="entry name" value="Nucleotide cyclase"/>
    <property type="match status" value="1"/>
</dbReference>
<name>A0A1L8CK41_9PROT</name>
<dbReference type="InterPro" id="IPR011006">
    <property type="entry name" value="CheY-like_superfamily"/>
</dbReference>